<accession>A0A060WBP9</accession>
<dbReference type="Gene3D" id="3.30.70.2470">
    <property type="entry name" value="Protein-tyrosine phosphatase receptor IA-2 ectodomain"/>
    <property type="match status" value="1"/>
</dbReference>
<evidence type="ECO:0000313" key="10">
    <source>
        <dbReference type="Proteomes" id="UP000193380"/>
    </source>
</evidence>
<evidence type="ECO:0000256" key="1">
    <source>
        <dbReference type="ARBA" id="ARBA00004167"/>
    </source>
</evidence>
<dbReference type="GO" id="GO:0051046">
    <property type="term" value="P:regulation of secretion"/>
    <property type="evidence" value="ECO:0007669"/>
    <property type="project" value="TreeGrafter"/>
</dbReference>
<evidence type="ECO:0000256" key="5">
    <source>
        <dbReference type="ARBA" id="ARBA00023136"/>
    </source>
</evidence>
<keyword evidence="5" id="KW-0472">Membrane</keyword>
<comment type="subcellular location">
    <subcellularLocation>
        <location evidence="1">Membrane</location>
        <topology evidence="1">Single-pass membrane protein</topology>
    </subcellularLocation>
</comment>
<gene>
    <name evidence="9" type="ORF">GSONMT00067533001</name>
</gene>
<proteinExistence type="predicted"/>
<organism evidence="9 10">
    <name type="scientific">Oncorhynchus mykiss</name>
    <name type="common">Rainbow trout</name>
    <name type="synonym">Salmo gairdneri</name>
    <dbReference type="NCBI Taxonomy" id="8022"/>
    <lineage>
        <taxon>Eukaryota</taxon>
        <taxon>Metazoa</taxon>
        <taxon>Chordata</taxon>
        <taxon>Craniata</taxon>
        <taxon>Vertebrata</taxon>
        <taxon>Euteleostomi</taxon>
        <taxon>Actinopterygii</taxon>
        <taxon>Neopterygii</taxon>
        <taxon>Teleostei</taxon>
        <taxon>Protacanthopterygii</taxon>
        <taxon>Salmoniformes</taxon>
        <taxon>Salmonidae</taxon>
        <taxon>Salmoninae</taxon>
        <taxon>Oncorhynchus</taxon>
    </lineage>
</organism>
<dbReference type="Proteomes" id="UP000193380">
    <property type="component" value="Unassembled WGS sequence"/>
</dbReference>
<dbReference type="InterPro" id="IPR038112">
    <property type="entry name" value="Receptor_IA-2_ectodomain_sf"/>
</dbReference>
<dbReference type="GO" id="GO:0045202">
    <property type="term" value="C:synapse"/>
    <property type="evidence" value="ECO:0007669"/>
    <property type="project" value="TreeGrafter"/>
</dbReference>
<evidence type="ECO:0000256" key="3">
    <source>
        <dbReference type="ARBA" id="ARBA00022729"/>
    </source>
</evidence>
<evidence type="ECO:0000259" key="8">
    <source>
        <dbReference type="Pfam" id="PF11548"/>
    </source>
</evidence>
<evidence type="ECO:0000256" key="6">
    <source>
        <dbReference type="ARBA" id="ARBA00023170"/>
    </source>
</evidence>
<protein>
    <recommendedName>
        <fullName evidence="8">Protein-tyrosine phosphatase receptor IA-2 ectodomain domain-containing protein</fullName>
    </recommendedName>
</protein>
<evidence type="ECO:0000256" key="2">
    <source>
        <dbReference type="ARBA" id="ARBA00022692"/>
    </source>
</evidence>
<dbReference type="Pfam" id="PF11548">
    <property type="entry name" value="Receptor_IA-2"/>
    <property type="match status" value="1"/>
</dbReference>
<dbReference type="PANTHER" id="PTHR46106:SF5">
    <property type="entry name" value="RECEPTOR-TYPE TYROSINE-PROTEIN PHOSPHATASE N2"/>
    <property type="match status" value="1"/>
</dbReference>
<dbReference type="InterPro" id="IPR033522">
    <property type="entry name" value="IA-2/IA-2_beta"/>
</dbReference>
<name>A0A060WBP9_ONCMY</name>
<sequence>MDVEEVAAVEGWIQAVEPPAAKMVYQEPLKKKVNVQELQLDVKAAVATKKTTDDDYGYVITDTVALQTDEGLHLMEILARRAKLQMTDFLELSVVGPAVTFRVRPNTQNVSTADVANVAVRQKDAVEKEAKVIILEAGITDVSSLLSMGLTQMTPYSLCSALVLTRAHRAGSASNRAHSLWLTVVQYIGNRVPFGKQP</sequence>
<keyword evidence="3" id="KW-0732">Signal</keyword>
<keyword evidence="2" id="KW-0812">Transmembrane</keyword>
<dbReference type="STRING" id="8022.A0A060WBP9"/>
<reference evidence="9" key="1">
    <citation type="journal article" date="2014" name="Nat. Commun.">
        <title>The rainbow trout genome provides novel insights into evolution after whole-genome duplication in vertebrates.</title>
        <authorList>
            <person name="Berthelot C."/>
            <person name="Brunet F."/>
            <person name="Chalopin D."/>
            <person name="Juanchich A."/>
            <person name="Bernard M."/>
            <person name="Noel B."/>
            <person name="Bento P."/>
            <person name="Da Silva C."/>
            <person name="Labadie K."/>
            <person name="Alberti A."/>
            <person name="Aury J.M."/>
            <person name="Louis A."/>
            <person name="Dehais P."/>
            <person name="Bardou P."/>
            <person name="Montfort J."/>
            <person name="Klopp C."/>
            <person name="Cabau C."/>
            <person name="Gaspin C."/>
            <person name="Thorgaard G.H."/>
            <person name="Boussaha M."/>
            <person name="Quillet E."/>
            <person name="Guyomard R."/>
            <person name="Galiana D."/>
            <person name="Bobe J."/>
            <person name="Volff J.N."/>
            <person name="Genet C."/>
            <person name="Wincker P."/>
            <person name="Jaillon O."/>
            <person name="Roest Crollius H."/>
            <person name="Guiguen Y."/>
        </authorList>
    </citation>
    <scope>NUCLEOTIDE SEQUENCE [LARGE SCALE GENOMIC DNA]</scope>
</reference>
<reference evidence="9" key="2">
    <citation type="submission" date="2014-03" db="EMBL/GenBank/DDBJ databases">
        <authorList>
            <person name="Genoscope - CEA"/>
        </authorList>
    </citation>
    <scope>NUCLEOTIDE SEQUENCE</scope>
</reference>
<feature type="domain" description="Protein-tyrosine phosphatase receptor IA-2 ectodomain" evidence="8">
    <location>
        <begin position="54"/>
        <end position="141"/>
    </location>
</feature>
<dbReference type="InterPro" id="IPR021613">
    <property type="entry name" value="Receptor_IA-2_dom"/>
</dbReference>
<dbReference type="EMBL" id="FR904413">
    <property type="protein sequence ID" value="CDQ62644.1"/>
    <property type="molecule type" value="Genomic_DNA"/>
</dbReference>
<dbReference type="PANTHER" id="PTHR46106">
    <property type="entry name" value="IA-2 PROTEIN TYROSINE PHOSPHATASE, ISOFORM C"/>
    <property type="match status" value="1"/>
</dbReference>
<keyword evidence="6" id="KW-0675">Receptor</keyword>
<dbReference type="GO" id="GO:0016020">
    <property type="term" value="C:membrane"/>
    <property type="evidence" value="ECO:0007669"/>
    <property type="project" value="UniProtKB-SubCell"/>
</dbReference>
<dbReference type="AlphaFoldDB" id="A0A060WBP9"/>
<evidence type="ECO:0000256" key="7">
    <source>
        <dbReference type="ARBA" id="ARBA00023180"/>
    </source>
</evidence>
<evidence type="ECO:0000313" key="9">
    <source>
        <dbReference type="EMBL" id="CDQ62644.1"/>
    </source>
</evidence>
<dbReference type="PaxDb" id="8022-A0A060WBP9"/>
<evidence type="ECO:0000256" key="4">
    <source>
        <dbReference type="ARBA" id="ARBA00022989"/>
    </source>
</evidence>
<keyword evidence="7" id="KW-0325">Glycoprotein</keyword>
<dbReference type="GO" id="GO:0035773">
    <property type="term" value="P:insulin secretion involved in cellular response to glucose stimulus"/>
    <property type="evidence" value="ECO:0007669"/>
    <property type="project" value="TreeGrafter"/>
</dbReference>
<keyword evidence="4" id="KW-1133">Transmembrane helix</keyword>
<dbReference type="GO" id="GO:0030141">
    <property type="term" value="C:secretory granule"/>
    <property type="evidence" value="ECO:0007669"/>
    <property type="project" value="InterPro"/>
</dbReference>